<dbReference type="InterPro" id="IPR036317">
    <property type="entry name" value="Cullin_homology_sf"/>
</dbReference>
<dbReference type="SUPFAM" id="SSF75632">
    <property type="entry name" value="Cullin homology domain"/>
    <property type="match status" value="1"/>
</dbReference>
<comment type="caution">
    <text evidence="11">The sequence shown here is derived from an EMBL/GenBank/DDBJ whole genome shotgun (WGS) entry which is preliminary data.</text>
</comment>
<dbReference type="InterPro" id="IPR016159">
    <property type="entry name" value="Cullin_repeat-like_dom_sf"/>
</dbReference>
<sequence>MPSSPARRSKRRSSSTQRKRGSSSEGLANNKSENSNRQEQPSNKKLKKDAKKEDASVDAKPQNLLTLFNKEAPIRSNTEMSVSNGKLQQNNQRDASSRSSFGNTQKSASKLVIRPLASAPAVSKDFPEQVWTNYLRPAVRAIQNATKVSFSYEELYRKVEDICLLKLGSLIFEKLQEEVEQHVVKQINSLQGYAHDAETFLYGVNKVWEDHCNQMKLVRSIFLFLDRSFVLHNAPVRSIWDMGLKVFRKYLQQNTEVERKTIQSVIALITAERNGENIPQDLVKEMIRMFLALEIYGESFEKAFLDASNEYYKNEGNVLLQQYDIYTYLKHVENRLSEEVNRVVLYLDRSTKAPLIQLVENCLLESHTVEILEKGFDSMMDENRQEDLARLYRLLARVHQLDQLKKYLGAYTKNTGARIIHDPEKDNELVQLILDMKDKVDSIVSNCFDKNEAFQYTVKESFESFVNMRQNKPAELIAKYIDQILRTGNKGYTEEELEGTLDKVLQFFRFIHGKDVFEAFYKKDLAKRLLLGKSASLDLEKSMISKLKAECGAGFTSKLEGMFKDIDLSQDIMKAFYESVEWKQCGNEIDLSVVVLTSSYWPQNAHEEVKLSKDLLKLQNAFSRFYLNKYAGRKLTWNHSNSMCTIRANFPKGQKTISLSLYQTLVLLLFNDADALNLKEIQEGVGLGMKELKRTLQSLACGKIRVLKKEPMSREVENEDTFYFNKDFQDKRYRLKINQIQVKETPEENQQTTERVVQDRQYQIDAAIVRIMKTRKSLTHSQLMSELYEQLKFPYQPADLKKRIESLIDREYLERDADTPQLYRYLA</sequence>
<feature type="compositionally biased region" description="Polar residues" evidence="9">
    <location>
        <begin position="75"/>
        <end position="106"/>
    </location>
</feature>
<evidence type="ECO:0000313" key="11">
    <source>
        <dbReference type="EMBL" id="KAK4528894.1"/>
    </source>
</evidence>
<dbReference type="PANTHER" id="PTHR11932">
    <property type="entry name" value="CULLIN"/>
    <property type="match status" value="1"/>
</dbReference>
<evidence type="ECO:0000256" key="6">
    <source>
        <dbReference type="ARBA" id="ARBA00069613"/>
    </source>
</evidence>
<keyword evidence="4" id="KW-0833">Ubl conjugation pathway</keyword>
<evidence type="ECO:0000256" key="5">
    <source>
        <dbReference type="ARBA" id="ARBA00022843"/>
    </source>
</evidence>
<dbReference type="PROSITE" id="PS50069">
    <property type="entry name" value="CULLIN_2"/>
    <property type="match status" value="1"/>
</dbReference>
<evidence type="ECO:0000256" key="2">
    <source>
        <dbReference type="ARBA" id="ARBA00006019"/>
    </source>
</evidence>
<comment type="pathway">
    <text evidence="1">Protein modification; protein ubiquitination.</text>
</comment>
<reference evidence="11 12" key="1">
    <citation type="submission" date="2022-07" db="EMBL/GenBank/DDBJ databases">
        <title>Genome-wide signatures of adaptation to extreme environments.</title>
        <authorList>
            <person name="Cho C.H."/>
            <person name="Yoon H.S."/>
        </authorList>
    </citation>
    <scope>NUCLEOTIDE SEQUENCE [LARGE SCALE GENOMIC DNA]</scope>
    <source>
        <strain evidence="11 12">108.79 E11</strain>
    </source>
</reference>
<dbReference type="Pfam" id="PF26557">
    <property type="entry name" value="Cullin_AB"/>
    <property type="match status" value="1"/>
</dbReference>
<evidence type="ECO:0000256" key="7">
    <source>
        <dbReference type="PROSITE-ProRule" id="PRU00330"/>
    </source>
</evidence>
<evidence type="ECO:0000259" key="10">
    <source>
        <dbReference type="PROSITE" id="PS50069"/>
    </source>
</evidence>
<dbReference type="InterPro" id="IPR036388">
    <property type="entry name" value="WH-like_DNA-bd_sf"/>
</dbReference>
<accession>A0AAV9INQ9</accession>
<dbReference type="GO" id="GO:0006511">
    <property type="term" value="P:ubiquitin-dependent protein catabolic process"/>
    <property type="evidence" value="ECO:0007669"/>
    <property type="project" value="InterPro"/>
</dbReference>
<proteinExistence type="inferred from homology"/>
<dbReference type="SUPFAM" id="SSF46785">
    <property type="entry name" value="Winged helix' DNA-binding domain"/>
    <property type="match status" value="1"/>
</dbReference>
<dbReference type="Gene3D" id="3.30.230.130">
    <property type="entry name" value="Cullin, Chain C, Domain 2"/>
    <property type="match status" value="1"/>
</dbReference>
<keyword evidence="5" id="KW-0832">Ubl conjugation</keyword>
<dbReference type="Pfam" id="PF10557">
    <property type="entry name" value="Cullin_Nedd8"/>
    <property type="match status" value="1"/>
</dbReference>
<evidence type="ECO:0000256" key="8">
    <source>
        <dbReference type="RuleBase" id="RU003829"/>
    </source>
</evidence>
<dbReference type="FunFam" id="1.20.1310.10:FF:000001">
    <property type="entry name" value="Cullin 3"/>
    <property type="match status" value="1"/>
</dbReference>
<dbReference type="FunFam" id="1.10.10.10:FF:000050">
    <property type="entry name" value="Cullin 4B"/>
    <property type="match status" value="1"/>
</dbReference>
<dbReference type="InterPro" id="IPR016157">
    <property type="entry name" value="Cullin_CS"/>
</dbReference>
<dbReference type="Proteomes" id="UP001300502">
    <property type="component" value="Unassembled WGS sequence"/>
</dbReference>
<dbReference type="InterPro" id="IPR036390">
    <property type="entry name" value="WH_DNA-bd_sf"/>
</dbReference>
<dbReference type="EMBL" id="JANCYU010000071">
    <property type="protein sequence ID" value="KAK4528894.1"/>
    <property type="molecule type" value="Genomic_DNA"/>
</dbReference>
<protein>
    <recommendedName>
        <fullName evidence="6">Cullin-4</fullName>
    </recommendedName>
</protein>
<dbReference type="Pfam" id="PF00888">
    <property type="entry name" value="Cullin"/>
    <property type="match status" value="1"/>
</dbReference>
<dbReference type="FunFam" id="1.20.1310.10:FF:000024">
    <property type="entry name" value="Cullin-4 like"/>
    <property type="match status" value="1"/>
</dbReference>
<dbReference type="InterPro" id="IPR045093">
    <property type="entry name" value="Cullin"/>
</dbReference>
<comment type="similarity">
    <text evidence="2 7 8">Belongs to the cullin family.</text>
</comment>
<evidence type="ECO:0000256" key="3">
    <source>
        <dbReference type="ARBA" id="ARBA00022499"/>
    </source>
</evidence>
<dbReference type="Gene3D" id="1.20.1310.10">
    <property type="entry name" value="Cullin Repeats"/>
    <property type="match status" value="4"/>
</dbReference>
<dbReference type="PROSITE" id="PS01256">
    <property type="entry name" value="CULLIN_1"/>
    <property type="match status" value="1"/>
</dbReference>
<feature type="domain" description="Cullin family profile" evidence="10">
    <location>
        <begin position="472"/>
        <end position="700"/>
    </location>
</feature>
<dbReference type="GO" id="GO:0031461">
    <property type="term" value="C:cullin-RING ubiquitin ligase complex"/>
    <property type="evidence" value="ECO:0007669"/>
    <property type="project" value="InterPro"/>
</dbReference>
<dbReference type="AlphaFoldDB" id="A0AAV9INQ9"/>
<dbReference type="FunFam" id="1.20.1310.10:FF:000035">
    <property type="entry name" value="Ubiquitin ligase subunit CulD, putative"/>
    <property type="match status" value="1"/>
</dbReference>
<evidence type="ECO:0000313" key="12">
    <source>
        <dbReference type="Proteomes" id="UP001300502"/>
    </source>
</evidence>
<dbReference type="FunFam" id="1.20.1310.10:FF:000004">
    <property type="entry name" value="Cullin 4B"/>
    <property type="match status" value="1"/>
</dbReference>
<dbReference type="SMART" id="SM00182">
    <property type="entry name" value="CULLIN"/>
    <property type="match status" value="1"/>
</dbReference>
<dbReference type="InterPro" id="IPR001373">
    <property type="entry name" value="Cullin_N"/>
</dbReference>
<keyword evidence="3" id="KW-1017">Isopeptide bond</keyword>
<evidence type="ECO:0000256" key="9">
    <source>
        <dbReference type="SAM" id="MobiDB-lite"/>
    </source>
</evidence>
<dbReference type="SUPFAM" id="SSF74788">
    <property type="entry name" value="Cullin repeat-like"/>
    <property type="match status" value="1"/>
</dbReference>
<organism evidence="11 12">
    <name type="scientific">Galdieria yellowstonensis</name>
    <dbReference type="NCBI Taxonomy" id="3028027"/>
    <lineage>
        <taxon>Eukaryota</taxon>
        <taxon>Rhodophyta</taxon>
        <taxon>Bangiophyceae</taxon>
        <taxon>Galdieriales</taxon>
        <taxon>Galdieriaceae</taxon>
        <taxon>Galdieria</taxon>
    </lineage>
</organism>
<name>A0AAV9INQ9_9RHOD</name>
<feature type="region of interest" description="Disordered" evidence="9">
    <location>
        <begin position="1"/>
        <end position="106"/>
    </location>
</feature>
<dbReference type="GO" id="GO:0031625">
    <property type="term" value="F:ubiquitin protein ligase binding"/>
    <property type="evidence" value="ECO:0007669"/>
    <property type="project" value="InterPro"/>
</dbReference>
<dbReference type="SMART" id="SM00884">
    <property type="entry name" value="Cullin_Nedd8"/>
    <property type="match status" value="1"/>
</dbReference>
<dbReference type="Gene3D" id="1.10.10.10">
    <property type="entry name" value="Winged helix-like DNA-binding domain superfamily/Winged helix DNA-binding domain"/>
    <property type="match status" value="1"/>
</dbReference>
<dbReference type="InterPro" id="IPR019559">
    <property type="entry name" value="Cullin_neddylation_domain"/>
</dbReference>
<feature type="compositionally biased region" description="Polar residues" evidence="9">
    <location>
        <begin position="25"/>
        <end position="43"/>
    </location>
</feature>
<keyword evidence="12" id="KW-1185">Reference proteome</keyword>
<evidence type="ECO:0000256" key="4">
    <source>
        <dbReference type="ARBA" id="ARBA00022786"/>
    </source>
</evidence>
<evidence type="ECO:0000256" key="1">
    <source>
        <dbReference type="ARBA" id="ARBA00004906"/>
    </source>
</evidence>
<feature type="compositionally biased region" description="Basic residues" evidence="9">
    <location>
        <begin position="7"/>
        <end position="21"/>
    </location>
</feature>
<dbReference type="GO" id="GO:0005634">
    <property type="term" value="C:nucleus"/>
    <property type="evidence" value="ECO:0007669"/>
    <property type="project" value="UniProtKB-ARBA"/>
</dbReference>
<dbReference type="InterPro" id="IPR016158">
    <property type="entry name" value="Cullin_homology"/>
</dbReference>
<gene>
    <name evidence="11" type="ORF">GAYE_SCF66G6842</name>
</gene>
<dbReference type="InterPro" id="IPR059120">
    <property type="entry name" value="Cullin-like_AB"/>
</dbReference>